<comment type="caution">
    <text evidence="1">The sequence shown here is derived from an EMBL/GenBank/DDBJ whole genome shotgun (WGS) entry which is preliminary data.</text>
</comment>
<sequence length="101" mass="10836">MPLICSNGSPLNAINFSSSSSSLVIVFGSTGVGGSVLRYGFGGGEFGVDELELPSRLFETGCEPTGKKRVNNYFNLRWIEVIKSALEDEDLSMLIAVINLC</sequence>
<accession>A0A8S9GT94</accession>
<dbReference type="AlphaFoldDB" id="A0A8S9GT94"/>
<organism evidence="1">
    <name type="scientific">Brassica cretica</name>
    <name type="common">Mustard</name>
    <dbReference type="NCBI Taxonomy" id="69181"/>
    <lineage>
        <taxon>Eukaryota</taxon>
        <taxon>Viridiplantae</taxon>
        <taxon>Streptophyta</taxon>
        <taxon>Embryophyta</taxon>
        <taxon>Tracheophyta</taxon>
        <taxon>Spermatophyta</taxon>
        <taxon>Magnoliopsida</taxon>
        <taxon>eudicotyledons</taxon>
        <taxon>Gunneridae</taxon>
        <taxon>Pentapetalae</taxon>
        <taxon>rosids</taxon>
        <taxon>malvids</taxon>
        <taxon>Brassicales</taxon>
        <taxon>Brassicaceae</taxon>
        <taxon>Brassiceae</taxon>
        <taxon>Brassica</taxon>
    </lineage>
</organism>
<gene>
    <name evidence="1" type="ORF">F2Q70_00020579</name>
</gene>
<evidence type="ECO:0000313" key="1">
    <source>
        <dbReference type="EMBL" id="KAF2547072.1"/>
    </source>
</evidence>
<protein>
    <submittedName>
        <fullName evidence="1">Uncharacterized protein</fullName>
    </submittedName>
</protein>
<name>A0A8S9GT94_BRACR</name>
<dbReference type="EMBL" id="QGKY02001925">
    <property type="protein sequence ID" value="KAF2547072.1"/>
    <property type="molecule type" value="Genomic_DNA"/>
</dbReference>
<proteinExistence type="predicted"/>
<reference evidence="1" key="1">
    <citation type="submission" date="2019-12" db="EMBL/GenBank/DDBJ databases">
        <title>Genome sequencing and annotation of Brassica cretica.</title>
        <authorList>
            <person name="Studholme D.J."/>
            <person name="Sarris P.F."/>
        </authorList>
    </citation>
    <scope>NUCLEOTIDE SEQUENCE</scope>
    <source>
        <strain evidence="1">PFS-102/07</strain>
        <tissue evidence="1">Leaf</tissue>
    </source>
</reference>